<organism evidence="3 4">
    <name type="scientific">Aspergillus keveii</name>
    <dbReference type="NCBI Taxonomy" id="714993"/>
    <lineage>
        <taxon>Eukaryota</taxon>
        <taxon>Fungi</taxon>
        <taxon>Dikarya</taxon>
        <taxon>Ascomycota</taxon>
        <taxon>Pezizomycotina</taxon>
        <taxon>Eurotiomycetes</taxon>
        <taxon>Eurotiomycetidae</taxon>
        <taxon>Eurotiales</taxon>
        <taxon>Aspergillaceae</taxon>
        <taxon>Aspergillus</taxon>
        <taxon>Aspergillus subgen. Nidulantes</taxon>
    </lineage>
</organism>
<dbReference type="Gene3D" id="3.40.50.1580">
    <property type="entry name" value="Nucleoside phosphorylase domain"/>
    <property type="match status" value="1"/>
</dbReference>
<feature type="compositionally biased region" description="Acidic residues" evidence="1">
    <location>
        <begin position="78"/>
        <end position="94"/>
    </location>
</feature>
<accession>A0ABR4G0X9</accession>
<keyword evidence="4" id="KW-1185">Reference proteome</keyword>
<evidence type="ECO:0000256" key="1">
    <source>
        <dbReference type="SAM" id="MobiDB-lite"/>
    </source>
</evidence>
<dbReference type="InterPro" id="IPR000845">
    <property type="entry name" value="Nucleoside_phosphorylase_d"/>
</dbReference>
<evidence type="ECO:0000259" key="2">
    <source>
        <dbReference type="Pfam" id="PF01048"/>
    </source>
</evidence>
<feature type="domain" description="Nucleoside phosphorylase" evidence="2">
    <location>
        <begin position="161"/>
        <end position="422"/>
    </location>
</feature>
<comment type="caution">
    <text evidence="3">The sequence shown here is derived from an EMBL/GenBank/DDBJ whole genome shotgun (WGS) entry which is preliminary data.</text>
</comment>
<feature type="region of interest" description="Disordered" evidence="1">
    <location>
        <begin position="61"/>
        <end position="105"/>
    </location>
</feature>
<protein>
    <submittedName>
        <fullName evidence="3">Nucleoside phosphorylase domain-containing protein</fullName>
    </submittedName>
</protein>
<dbReference type="PANTHER" id="PTHR46082">
    <property type="entry name" value="ATP/GTP-BINDING PROTEIN-RELATED"/>
    <property type="match status" value="1"/>
</dbReference>
<dbReference type="SUPFAM" id="SSF53167">
    <property type="entry name" value="Purine and uridine phosphorylases"/>
    <property type="match status" value="1"/>
</dbReference>
<dbReference type="PANTHER" id="PTHR46082:SF6">
    <property type="entry name" value="AAA+ ATPASE DOMAIN-CONTAINING PROTEIN-RELATED"/>
    <property type="match status" value="1"/>
</dbReference>
<reference evidence="3 4" key="1">
    <citation type="submission" date="2024-07" db="EMBL/GenBank/DDBJ databases">
        <title>Section-level genome sequencing and comparative genomics of Aspergillus sections Usti and Cavernicolus.</title>
        <authorList>
            <consortium name="Lawrence Berkeley National Laboratory"/>
            <person name="Nybo J.L."/>
            <person name="Vesth T.C."/>
            <person name="Theobald S."/>
            <person name="Frisvad J.C."/>
            <person name="Larsen T.O."/>
            <person name="Kjaerboelling I."/>
            <person name="Rothschild-Mancinelli K."/>
            <person name="Lyhne E.K."/>
            <person name="Kogle M.E."/>
            <person name="Barry K."/>
            <person name="Clum A."/>
            <person name="Na H."/>
            <person name="Ledsgaard L."/>
            <person name="Lin J."/>
            <person name="Lipzen A."/>
            <person name="Kuo A."/>
            <person name="Riley R."/>
            <person name="Mondo S."/>
            <person name="Labutti K."/>
            <person name="Haridas S."/>
            <person name="Pangalinan J."/>
            <person name="Salamov A.A."/>
            <person name="Simmons B.A."/>
            <person name="Magnuson J.K."/>
            <person name="Chen J."/>
            <person name="Drula E."/>
            <person name="Henrissat B."/>
            <person name="Wiebenga A."/>
            <person name="Lubbers R.J."/>
            <person name="Gomes A.C."/>
            <person name="Makela M.R."/>
            <person name="Stajich J."/>
            <person name="Grigoriev I.V."/>
            <person name="Mortensen U.H."/>
            <person name="De Vries R.P."/>
            <person name="Baker S.E."/>
            <person name="Andersen M.R."/>
        </authorList>
    </citation>
    <scope>NUCLEOTIDE SEQUENCE [LARGE SCALE GENOMIC DNA]</scope>
    <source>
        <strain evidence="3 4">CBS 209.92</strain>
    </source>
</reference>
<evidence type="ECO:0000313" key="3">
    <source>
        <dbReference type="EMBL" id="KAL2789175.1"/>
    </source>
</evidence>
<gene>
    <name evidence="3" type="ORF">BJX66DRAFT_307450</name>
</gene>
<sequence length="429" mass="46564">MQRIVLYSLLNKTYIMFSSGHPRSRSRRTVNRADKIKATGSASVQIGNNYYSHEQHFSPGWAASMDADGGTESPLAVDADDEATNSAEEPEAGDGSDGSYAAHGNYHSETYSHEEAPSPSRWLPYYPYESSESQISRGTSTIAPSSETSIHSAPQDVAFDVAIFCALPLEADAVETLFDNRWDAEGGRVQYSKAYGDPNSYSMGSMGTHNVVLVHMPGMGKSHGAAVAAFCRASFPTIKLALVVGICGGAPTAPDGKVINYGDVVISSALVQYDFGRMHGDGFVRKDTLLDNLGRPGMEIRSVLARLDGKWGQKRLGDKIRRHVGVLVRELGRGYVYPPSHRIEDPTIHIGLVASGDQVMRSEEVRDRLIEQEGVIAFEMEGAGIWDTFPCLVIKGVADYADSHKNKSWQNYAAATAAACAKGFLELWS</sequence>
<dbReference type="Proteomes" id="UP001610563">
    <property type="component" value="Unassembled WGS sequence"/>
</dbReference>
<name>A0ABR4G0X9_9EURO</name>
<dbReference type="InterPro" id="IPR035994">
    <property type="entry name" value="Nucleoside_phosphorylase_sf"/>
</dbReference>
<dbReference type="InterPro" id="IPR053137">
    <property type="entry name" value="NLR-like"/>
</dbReference>
<dbReference type="Pfam" id="PF01048">
    <property type="entry name" value="PNP_UDP_1"/>
    <property type="match status" value="1"/>
</dbReference>
<dbReference type="EMBL" id="JBFTWV010000068">
    <property type="protein sequence ID" value="KAL2789175.1"/>
    <property type="molecule type" value="Genomic_DNA"/>
</dbReference>
<evidence type="ECO:0000313" key="4">
    <source>
        <dbReference type="Proteomes" id="UP001610563"/>
    </source>
</evidence>
<proteinExistence type="predicted"/>